<feature type="compositionally biased region" description="Basic and acidic residues" evidence="1">
    <location>
        <begin position="267"/>
        <end position="278"/>
    </location>
</feature>
<evidence type="ECO:0000313" key="4">
    <source>
        <dbReference type="Proteomes" id="UP000614601"/>
    </source>
</evidence>
<dbReference type="AlphaFoldDB" id="A0A811L6D3"/>
<sequence>MVLLVHKTQENEEQITEEFSIEPFGKFGVIHNRPFQTYYIVVDDDHYLEVSQLPQDLPCQLENQTRTETTVYLPPSEFLRIILTRTGQVFGNENYIGRLRPVVVRKDKNKYDVVDVTIGVTRSMRVWFPDDGYVEGVGNAQLFLDIINDMAQHRENMKRDVDFDLTIIINALLFLIGFIISAITVTGSSCYFMEKSYIKGIRNIQSKNIPPGVLYAMGRRKVTITKVRKPKPKKEKKKVKVPKPKVTKKKKSSKKLKKLKPEKRKRPVDPESVTDKSKSSGQKNAKHDTSNATVISRTRKQISEEKSVYETEVTQSETDIIDQVSNPSDSTALEAKASDYATDFKDSPVENQTQMG</sequence>
<feature type="compositionally biased region" description="Basic residues" evidence="1">
    <location>
        <begin position="225"/>
        <end position="266"/>
    </location>
</feature>
<comment type="caution">
    <text evidence="3">The sequence shown here is derived from an EMBL/GenBank/DDBJ whole genome shotgun (WGS) entry which is preliminary data.</text>
</comment>
<name>A0A811L6D3_9BILA</name>
<dbReference type="EMBL" id="CAJFDH010000005">
    <property type="protein sequence ID" value="CAD5223842.1"/>
    <property type="molecule type" value="Genomic_DNA"/>
</dbReference>
<feature type="transmembrane region" description="Helical" evidence="2">
    <location>
        <begin position="167"/>
        <end position="192"/>
    </location>
</feature>
<proteinExistence type="predicted"/>
<gene>
    <name evidence="3" type="ORF">BOKJ2_LOCUS10612</name>
</gene>
<accession>A0A811L6D3</accession>
<keyword evidence="2" id="KW-1133">Transmembrane helix</keyword>
<feature type="compositionally biased region" description="Polar residues" evidence="1">
    <location>
        <begin position="312"/>
        <end position="331"/>
    </location>
</feature>
<keyword evidence="4" id="KW-1185">Reference proteome</keyword>
<feature type="region of interest" description="Disordered" evidence="1">
    <location>
        <begin position="225"/>
        <end position="356"/>
    </location>
</feature>
<reference evidence="3" key="1">
    <citation type="submission" date="2020-09" db="EMBL/GenBank/DDBJ databases">
        <authorList>
            <person name="Kikuchi T."/>
        </authorList>
    </citation>
    <scope>NUCLEOTIDE SEQUENCE</scope>
    <source>
        <strain evidence="3">SH1</strain>
    </source>
</reference>
<evidence type="ECO:0000256" key="1">
    <source>
        <dbReference type="SAM" id="MobiDB-lite"/>
    </source>
</evidence>
<evidence type="ECO:0000256" key="2">
    <source>
        <dbReference type="SAM" id="Phobius"/>
    </source>
</evidence>
<dbReference type="Proteomes" id="UP000614601">
    <property type="component" value="Unassembled WGS sequence"/>
</dbReference>
<keyword evidence="2" id="KW-0472">Membrane</keyword>
<keyword evidence="2" id="KW-0812">Transmembrane</keyword>
<evidence type="ECO:0000313" key="3">
    <source>
        <dbReference type="EMBL" id="CAD5223842.1"/>
    </source>
</evidence>
<dbReference type="EMBL" id="CAJFCW020000005">
    <property type="protein sequence ID" value="CAG9118954.1"/>
    <property type="molecule type" value="Genomic_DNA"/>
</dbReference>
<dbReference type="Proteomes" id="UP000783686">
    <property type="component" value="Unassembled WGS sequence"/>
</dbReference>
<organism evidence="3 4">
    <name type="scientific">Bursaphelenchus okinawaensis</name>
    <dbReference type="NCBI Taxonomy" id="465554"/>
    <lineage>
        <taxon>Eukaryota</taxon>
        <taxon>Metazoa</taxon>
        <taxon>Ecdysozoa</taxon>
        <taxon>Nematoda</taxon>
        <taxon>Chromadorea</taxon>
        <taxon>Rhabditida</taxon>
        <taxon>Tylenchina</taxon>
        <taxon>Tylenchomorpha</taxon>
        <taxon>Aphelenchoidea</taxon>
        <taxon>Aphelenchoididae</taxon>
        <taxon>Bursaphelenchus</taxon>
    </lineage>
</organism>
<protein>
    <submittedName>
        <fullName evidence="3">Uncharacterized protein</fullName>
    </submittedName>
</protein>